<feature type="non-terminal residue" evidence="1">
    <location>
        <position position="234"/>
    </location>
</feature>
<dbReference type="GO" id="GO:0017038">
    <property type="term" value="P:protein import"/>
    <property type="evidence" value="ECO:0007669"/>
    <property type="project" value="InterPro"/>
</dbReference>
<dbReference type="GO" id="GO:0016020">
    <property type="term" value="C:membrane"/>
    <property type="evidence" value="ECO:0007669"/>
    <property type="project" value="InterPro"/>
</dbReference>
<dbReference type="InterPro" id="IPR036670">
    <property type="entry name" value="SecA_X-link_sf"/>
</dbReference>
<dbReference type="SUPFAM" id="SSF81767">
    <property type="entry name" value="Pre-protein crosslinking domain of SecA"/>
    <property type="match status" value="1"/>
</dbReference>
<dbReference type="AlphaFoldDB" id="A0A383DQR4"/>
<protein>
    <submittedName>
        <fullName evidence="1">Uncharacterized protein</fullName>
    </submittedName>
</protein>
<sequence>DENPENDCEQDCNGDWGGTAYIDHCDACVEGNTGEIACVQDCYDDWGGKAKQYNLELAIKLVDKLTDCDETKDGTEEKSPRCNYNSWDGKHNGTGRTIKALWGEVAFKFQSLEQLKWNERTEFDTVSITLTGKDFFSNIDKLFHEFKAAGKEVEYIVKRNKVYIVDIISGKELYKEDLSDELEQSLIPKSHGIIEREFSSICSESFDPFGEIVFRMKSRNLVRIHQINAIVYEK</sequence>
<evidence type="ECO:0000313" key="1">
    <source>
        <dbReference type="EMBL" id="SVE46603.1"/>
    </source>
</evidence>
<dbReference type="EMBL" id="UINC01219228">
    <property type="protein sequence ID" value="SVE46603.1"/>
    <property type="molecule type" value="Genomic_DNA"/>
</dbReference>
<accession>A0A383DQR4</accession>
<reference evidence="1" key="1">
    <citation type="submission" date="2018-05" db="EMBL/GenBank/DDBJ databases">
        <authorList>
            <person name="Lanie J.A."/>
            <person name="Ng W.-L."/>
            <person name="Kazmierczak K.M."/>
            <person name="Andrzejewski T.M."/>
            <person name="Davidsen T.M."/>
            <person name="Wayne K.J."/>
            <person name="Tettelin H."/>
            <person name="Glass J.I."/>
            <person name="Rusch D."/>
            <person name="Podicherti R."/>
            <person name="Tsui H.-C.T."/>
            <person name="Winkler M.E."/>
        </authorList>
    </citation>
    <scope>NUCLEOTIDE SEQUENCE</scope>
</reference>
<name>A0A383DQR4_9ZZZZ</name>
<organism evidence="1">
    <name type="scientific">marine metagenome</name>
    <dbReference type="NCBI Taxonomy" id="408172"/>
    <lineage>
        <taxon>unclassified sequences</taxon>
        <taxon>metagenomes</taxon>
        <taxon>ecological metagenomes</taxon>
    </lineage>
</organism>
<feature type="non-terminal residue" evidence="1">
    <location>
        <position position="1"/>
    </location>
</feature>
<gene>
    <name evidence="1" type="ORF">METZ01_LOCUS499457</name>
</gene>
<proteinExistence type="predicted"/>